<feature type="chain" id="PRO_5044787535" description="Ig-like domain-containing protein" evidence="6">
    <location>
        <begin position="20"/>
        <end position="399"/>
    </location>
</feature>
<dbReference type="InterPro" id="IPR013783">
    <property type="entry name" value="Ig-like_fold"/>
</dbReference>
<dbReference type="Pfam" id="PF00047">
    <property type="entry name" value="ig"/>
    <property type="match status" value="1"/>
</dbReference>
<evidence type="ECO:0000256" key="5">
    <source>
        <dbReference type="ARBA" id="ARBA00023319"/>
    </source>
</evidence>
<dbReference type="AlphaFoldDB" id="A0ABD3XJM0"/>
<dbReference type="SMART" id="SM00409">
    <property type="entry name" value="IG"/>
    <property type="match status" value="2"/>
</dbReference>
<evidence type="ECO:0000256" key="3">
    <source>
        <dbReference type="ARBA" id="ARBA00023157"/>
    </source>
</evidence>
<keyword evidence="4" id="KW-0325">Glycoprotein</keyword>
<evidence type="ECO:0000256" key="4">
    <source>
        <dbReference type="ARBA" id="ARBA00023180"/>
    </source>
</evidence>
<evidence type="ECO:0000259" key="7">
    <source>
        <dbReference type="PROSITE" id="PS50835"/>
    </source>
</evidence>
<keyword evidence="5" id="KW-0393">Immunoglobulin domain</keyword>
<keyword evidence="6" id="KW-0732">Signal</keyword>
<feature type="domain" description="Ig-like" evidence="7">
    <location>
        <begin position="216"/>
        <end position="304"/>
    </location>
</feature>
<name>A0ABD3XJM0_SINWO</name>
<evidence type="ECO:0000313" key="8">
    <source>
        <dbReference type="EMBL" id="KAL3885115.1"/>
    </source>
</evidence>
<dbReference type="EMBL" id="JBJQND010000002">
    <property type="protein sequence ID" value="KAL3885115.1"/>
    <property type="molecule type" value="Genomic_DNA"/>
</dbReference>
<evidence type="ECO:0000256" key="2">
    <source>
        <dbReference type="ARBA" id="ARBA00023136"/>
    </source>
</evidence>
<accession>A0ABD3XJM0</accession>
<dbReference type="InterPro" id="IPR045860">
    <property type="entry name" value="Snake_toxin-like_sf"/>
</dbReference>
<keyword evidence="3" id="KW-1015">Disulfide bond</keyword>
<dbReference type="InterPro" id="IPR013151">
    <property type="entry name" value="Immunoglobulin_dom"/>
</dbReference>
<keyword evidence="9" id="KW-1185">Reference proteome</keyword>
<evidence type="ECO:0000313" key="9">
    <source>
        <dbReference type="Proteomes" id="UP001634394"/>
    </source>
</evidence>
<protein>
    <recommendedName>
        <fullName evidence="7">Ig-like domain-containing protein</fullName>
    </recommendedName>
</protein>
<dbReference type="PANTHER" id="PTHR11640:SF31">
    <property type="entry name" value="IRREGULAR CHIASM C-ROUGHEST PROTEIN-RELATED"/>
    <property type="match status" value="1"/>
</dbReference>
<dbReference type="SUPFAM" id="SSF57302">
    <property type="entry name" value="Snake toxin-like"/>
    <property type="match status" value="2"/>
</dbReference>
<dbReference type="Proteomes" id="UP001634394">
    <property type="component" value="Unassembled WGS sequence"/>
</dbReference>
<feature type="domain" description="Ig-like" evidence="7">
    <location>
        <begin position="309"/>
        <end position="399"/>
    </location>
</feature>
<dbReference type="Gene3D" id="2.60.40.10">
    <property type="entry name" value="Immunoglobulins"/>
    <property type="match status" value="2"/>
</dbReference>
<proteinExistence type="predicted"/>
<dbReference type="SUPFAM" id="SSF48726">
    <property type="entry name" value="Immunoglobulin"/>
    <property type="match status" value="2"/>
</dbReference>
<gene>
    <name evidence="8" type="ORF">ACJMK2_025213</name>
</gene>
<dbReference type="InterPro" id="IPR051275">
    <property type="entry name" value="Cell_adhesion_signaling"/>
</dbReference>
<comment type="subcellular location">
    <subcellularLocation>
        <location evidence="1">Membrane</location>
        <topology evidence="1">Single-pass type I membrane protein</topology>
    </subcellularLocation>
</comment>
<dbReference type="InterPro" id="IPR007110">
    <property type="entry name" value="Ig-like_dom"/>
</dbReference>
<dbReference type="InterPro" id="IPR036179">
    <property type="entry name" value="Ig-like_dom_sf"/>
</dbReference>
<organism evidence="8 9">
    <name type="scientific">Sinanodonta woodiana</name>
    <name type="common">Chinese pond mussel</name>
    <name type="synonym">Anodonta woodiana</name>
    <dbReference type="NCBI Taxonomy" id="1069815"/>
    <lineage>
        <taxon>Eukaryota</taxon>
        <taxon>Metazoa</taxon>
        <taxon>Spiralia</taxon>
        <taxon>Lophotrochozoa</taxon>
        <taxon>Mollusca</taxon>
        <taxon>Bivalvia</taxon>
        <taxon>Autobranchia</taxon>
        <taxon>Heteroconchia</taxon>
        <taxon>Palaeoheterodonta</taxon>
        <taxon>Unionida</taxon>
        <taxon>Unionoidea</taxon>
        <taxon>Unionidae</taxon>
        <taxon>Unioninae</taxon>
        <taxon>Sinanodonta</taxon>
    </lineage>
</organism>
<dbReference type="InterPro" id="IPR003599">
    <property type="entry name" value="Ig_sub"/>
</dbReference>
<dbReference type="PANTHER" id="PTHR11640">
    <property type="entry name" value="NEPHRIN"/>
    <property type="match status" value="1"/>
</dbReference>
<dbReference type="CDD" id="cd00096">
    <property type="entry name" value="Ig"/>
    <property type="match status" value="1"/>
</dbReference>
<feature type="signal peptide" evidence="6">
    <location>
        <begin position="1"/>
        <end position="19"/>
    </location>
</feature>
<reference evidence="8 9" key="1">
    <citation type="submission" date="2024-11" db="EMBL/GenBank/DDBJ databases">
        <title>Chromosome-level genome assembly of the freshwater bivalve Anodonta woodiana.</title>
        <authorList>
            <person name="Chen X."/>
        </authorList>
    </citation>
    <scope>NUCLEOTIDE SEQUENCE [LARGE SCALE GENOMIC DNA]</scope>
    <source>
        <strain evidence="8">MN2024</strain>
        <tissue evidence="8">Gills</tissue>
    </source>
</reference>
<evidence type="ECO:0000256" key="6">
    <source>
        <dbReference type="SAM" id="SignalP"/>
    </source>
</evidence>
<sequence length="399" mass="43723">SVAIFLAVVIGIGISSNNALRLCYECHSTSSPDDCDRIVKCGYNEECFEQTVVDGAAILYTSGCMSKLACTGRNANDPNILTSAIGKREAKTTCFKCCDSNFCNLGLCGAGTAALLRCSSCTESFNIFDCIHFEQCSPDDICYSHKRHGASDLMPRYQTGCLPKRQCDAIARLTVINQCYECCDTHMCNMNKCGLNWTAVYHTTQQPISTVTTTKPTSTTQLYPPVINGSTSLDYHDNGNLSCISAAHNVTYTWQFNGSSILAPHALSHNEMLIIENMTESEVGTYTCVVSNGGSTAESSIQVTIKEAPAHIVSVSSFPMHAVRGKELNLHCVVTGYPVPEVFWKFRNLNGMCFIPTNVMFPRDDMVYLSSYRPEVNRGHWTCTAINKLATVAIDKIIN</sequence>
<keyword evidence="2" id="KW-0472">Membrane</keyword>
<dbReference type="PROSITE" id="PS50835">
    <property type="entry name" value="IG_LIKE"/>
    <property type="match status" value="2"/>
</dbReference>
<dbReference type="GO" id="GO:0016020">
    <property type="term" value="C:membrane"/>
    <property type="evidence" value="ECO:0007669"/>
    <property type="project" value="UniProtKB-SubCell"/>
</dbReference>
<comment type="caution">
    <text evidence="8">The sequence shown here is derived from an EMBL/GenBank/DDBJ whole genome shotgun (WGS) entry which is preliminary data.</text>
</comment>
<feature type="non-terminal residue" evidence="8">
    <location>
        <position position="1"/>
    </location>
</feature>
<evidence type="ECO:0000256" key="1">
    <source>
        <dbReference type="ARBA" id="ARBA00004479"/>
    </source>
</evidence>